<sequence>MGRGTVAEGRQTMVPLMGRWEVAPDPRVTDRRAEDVRVTLDHYPYEQNATYDLVMLRDATNSPSISRGGIIKEGSIFEKVFDVKILGMAIFKVNFWLFGKRMDLKGWRRTHELREPRMDMGRDY</sequence>
<dbReference type="EMBL" id="NMUH01003306">
    <property type="protein sequence ID" value="MQM04892.1"/>
    <property type="molecule type" value="Genomic_DNA"/>
</dbReference>
<accession>A0A843W4U1</accession>
<dbReference type="AlphaFoldDB" id="A0A843W4U1"/>
<gene>
    <name evidence="1" type="ORF">Taro_037698</name>
</gene>
<keyword evidence="2" id="KW-1185">Reference proteome</keyword>
<protein>
    <submittedName>
        <fullName evidence="1">Uncharacterized protein</fullName>
    </submittedName>
</protein>
<name>A0A843W4U1_COLES</name>
<comment type="caution">
    <text evidence="1">The sequence shown here is derived from an EMBL/GenBank/DDBJ whole genome shotgun (WGS) entry which is preliminary data.</text>
</comment>
<evidence type="ECO:0000313" key="2">
    <source>
        <dbReference type="Proteomes" id="UP000652761"/>
    </source>
</evidence>
<organism evidence="1 2">
    <name type="scientific">Colocasia esculenta</name>
    <name type="common">Wild taro</name>
    <name type="synonym">Arum esculentum</name>
    <dbReference type="NCBI Taxonomy" id="4460"/>
    <lineage>
        <taxon>Eukaryota</taxon>
        <taxon>Viridiplantae</taxon>
        <taxon>Streptophyta</taxon>
        <taxon>Embryophyta</taxon>
        <taxon>Tracheophyta</taxon>
        <taxon>Spermatophyta</taxon>
        <taxon>Magnoliopsida</taxon>
        <taxon>Liliopsida</taxon>
        <taxon>Araceae</taxon>
        <taxon>Aroideae</taxon>
        <taxon>Colocasieae</taxon>
        <taxon>Colocasia</taxon>
    </lineage>
</organism>
<evidence type="ECO:0000313" key="1">
    <source>
        <dbReference type="EMBL" id="MQM04892.1"/>
    </source>
</evidence>
<reference evidence="1" key="1">
    <citation type="submission" date="2017-07" db="EMBL/GenBank/DDBJ databases">
        <title>Taro Niue Genome Assembly and Annotation.</title>
        <authorList>
            <person name="Atibalentja N."/>
            <person name="Keating K."/>
            <person name="Fields C.J."/>
        </authorList>
    </citation>
    <scope>NUCLEOTIDE SEQUENCE</scope>
    <source>
        <strain evidence="1">Niue_2</strain>
        <tissue evidence="1">Leaf</tissue>
    </source>
</reference>
<dbReference type="Proteomes" id="UP000652761">
    <property type="component" value="Unassembled WGS sequence"/>
</dbReference>
<proteinExistence type="predicted"/>